<accession>A0A183AJL0</accession>
<keyword evidence="4" id="KW-1185">Reference proteome</keyword>
<feature type="compositionally biased region" description="Polar residues" evidence="1">
    <location>
        <begin position="239"/>
        <end position="264"/>
    </location>
</feature>
<sequence>MILSRPDGQPLEQVEMKLINYETNDFLGINATYEIMISPGSGNSTVVRCEYQGRDSRLVYQEKTIFEATQPTKPNTFQNSANLGSMIVYLDSNGQPSATPTNQSSRQTTPTASSWYSWTPAPRPVTIPVHGLMADTKYVFEWSSGNEFGLSAMEQFTLWTKKLEMLPAIYKVTFLKPTVGFLRLSLLLDDPCPYGAGARAELSDLVIRYRSAKEDQFTGSQIGVGEWSEAEVCQLVNPMGNSPGTPNSTESPRSDHFTTASQSRLKGEQTHTSEEEEQSGISWSGNRPITCEFPVPDTQANYEVQVATRNRFDRSEWFTAIYQPALAVHAAAICFPTCGLVGLSPAVHLILFMLLYSIHSVLLKRMLSSASSRVPQIMGGDRKCCLFVVVDGGGGGVFVEQRPSVSALISVTNQS</sequence>
<evidence type="ECO:0000256" key="1">
    <source>
        <dbReference type="SAM" id="MobiDB-lite"/>
    </source>
</evidence>
<evidence type="ECO:0000313" key="5">
    <source>
        <dbReference type="WBParaSite" id="ECPE_0000716101-mRNA-1"/>
    </source>
</evidence>
<feature type="region of interest" description="Disordered" evidence="1">
    <location>
        <begin position="236"/>
        <end position="287"/>
    </location>
</feature>
<dbReference type="Proteomes" id="UP000272942">
    <property type="component" value="Unassembled WGS sequence"/>
</dbReference>
<protein>
    <submittedName>
        <fullName evidence="5">Fibronectin type-III domain-containing protein</fullName>
    </submittedName>
</protein>
<dbReference type="WBParaSite" id="ECPE_0000716101-mRNA-1">
    <property type="protein sequence ID" value="ECPE_0000716101-mRNA-1"/>
    <property type="gene ID" value="ECPE_0000716101"/>
</dbReference>
<keyword evidence="2" id="KW-0472">Membrane</keyword>
<keyword evidence="2" id="KW-1133">Transmembrane helix</keyword>
<name>A0A183AJL0_9TREM</name>
<gene>
    <name evidence="3" type="ORF">ECPE_LOCUS7145</name>
</gene>
<dbReference type="EMBL" id="UZAN01044221">
    <property type="protein sequence ID" value="VDP80286.1"/>
    <property type="molecule type" value="Genomic_DNA"/>
</dbReference>
<feature type="region of interest" description="Disordered" evidence="1">
    <location>
        <begin position="94"/>
        <end position="113"/>
    </location>
</feature>
<evidence type="ECO:0000313" key="4">
    <source>
        <dbReference type="Proteomes" id="UP000272942"/>
    </source>
</evidence>
<evidence type="ECO:0000313" key="3">
    <source>
        <dbReference type="EMBL" id="VDP80286.1"/>
    </source>
</evidence>
<evidence type="ECO:0000256" key="2">
    <source>
        <dbReference type="SAM" id="Phobius"/>
    </source>
</evidence>
<dbReference type="OrthoDB" id="8680608at2759"/>
<proteinExistence type="predicted"/>
<dbReference type="AlphaFoldDB" id="A0A183AJL0"/>
<organism evidence="5">
    <name type="scientific">Echinostoma caproni</name>
    <dbReference type="NCBI Taxonomy" id="27848"/>
    <lineage>
        <taxon>Eukaryota</taxon>
        <taxon>Metazoa</taxon>
        <taxon>Spiralia</taxon>
        <taxon>Lophotrochozoa</taxon>
        <taxon>Platyhelminthes</taxon>
        <taxon>Trematoda</taxon>
        <taxon>Digenea</taxon>
        <taxon>Plagiorchiida</taxon>
        <taxon>Echinostomata</taxon>
        <taxon>Echinostomatoidea</taxon>
        <taxon>Echinostomatidae</taxon>
        <taxon>Echinostoma</taxon>
    </lineage>
</organism>
<reference evidence="3 4" key="2">
    <citation type="submission" date="2018-11" db="EMBL/GenBank/DDBJ databases">
        <authorList>
            <consortium name="Pathogen Informatics"/>
        </authorList>
    </citation>
    <scope>NUCLEOTIDE SEQUENCE [LARGE SCALE GENOMIC DNA]</scope>
    <source>
        <strain evidence="3 4">Egypt</strain>
    </source>
</reference>
<reference evidence="5" key="1">
    <citation type="submission" date="2016-06" db="UniProtKB">
        <authorList>
            <consortium name="WormBaseParasite"/>
        </authorList>
    </citation>
    <scope>IDENTIFICATION</scope>
</reference>
<feature type="transmembrane region" description="Helical" evidence="2">
    <location>
        <begin position="343"/>
        <end position="363"/>
    </location>
</feature>
<keyword evidence="2" id="KW-0812">Transmembrane</keyword>